<dbReference type="Gene3D" id="1.50.10.10">
    <property type="match status" value="1"/>
</dbReference>
<dbReference type="Gene3D" id="2.60.420.10">
    <property type="entry name" value="Maltose phosphorylase, domain 3"/>
    <property type="match status" value="1"/>
</dbReference>
<dbReference type="GO" id="GO:0030246">
    <property type="term" value="F:carbohydrate binding"/>
    <property type="evidence" value="ECO:0007669"/>
    <property type="project" value="InterPro"/>
</dbReference>
<feature type="binding site" evidence="5">
    <location>
        <begin position="602"/>
        <end position="603"/>
    </location>
    <ligand>
        <name>substrate</name>
    </ligand>
</feature>
<feature type="domain" description="Glycoside hydrolase family 65 N-terminal" evidence="8">
    <location>
        <begin position="17"/>
        <end position="250"/>
    </location>
</feature>
<proteinExistence type="inferred from homology"/>
<dbReference type="InterPro" id="IPR005196">
    <property type="entry name" value="Glyco_hydro_65_N"/>
</dbReference>
<accession>A0A4Z0JNL6</accession>
<dbReference type="Gene3D" id="2.70.98.40">
    <property type="entry name" value="Glycoside hydrolase, family 65, N-terminal domain"/>
    <property type="match status" value="1"/>
</dbReference>
<dbReference type="InterPro" id="IPR011013">
    <property type="entry name" value="Gal_mutarotase_sf_dom"/>
</dbReference>
<dbReference type="GO" id="GO:0004553">
    <property type="term" value="F:hydrolase activity, hydrolyzing O-glycosyl compounds"/>
    <property type="evidence" value="ECO:0007669"/>
    <property type="project" value="TreeGrafter"/>
</dbReference>
<comment type="caution">
    <text evidence="9">The sequence shown here is derived from an EMBL/GenBank/DDBJ whole genome shotgun (WGS) entry which is preliminary data.</text>
</comment>
<evidence type="ECO:0000313" key="9">
    <source>
        <dbReference type="EMBL" id="TGD23989.1"/>
    </source>
</evidence>
<dbReference type="GO" id="GO:0016757">
    <property type="term" value="F:glycosyltransferase activity"/>
    <property type="evidence" value="ECO:0007669"/>
    <property type="project" value="UniProtKB-KW"/>
</dbReference>
<evidence type="ECO:0000259" key="6">
    <source>
        <dbReference type="Pfam" id="PF03632"/>
    </source>
</evidence>
<evidence type="ECO:0000256" key="1">
    <source>
        <dbReference type="ARBA" id="ARBA00006768"/>
    </source>
</evidence>
<sequence length="777" mass="89057">MKFCIETDPKNSWYLGTRKFDPLKIDKSETIMYQGNGYLGIRACAEEKNLQEKRDMFVAGTFDSFDDEVTELPNLPDILNIKFEIDQKIFSLSNGVIKNYHKYLNLKNGELIRQFDWIIDQKRIHFKFSRFVSMSDVHLFVSKVEVESDSDVEVKITSGIDGQVSNSGTQHLVEGDRRLYDGKIIQLRERTQRSNIELIFNVLHKIYVDEVLLNSKPHIQMDRQKIAGDYQIKLLRGQKLLFVKYANVYTGIDSDVEEDDICDTSIGDIKQHSLGTYAELLNKSARAWDLNVWQRSLVKIAAADITPQVAINFARYQLAANTPPDSRMNIASKGLTGEGYKGHTFWDTEIFMLPYFIFTMPEIARNLLRYRYLGLGGARKKAKSNGYPGAQFPWEAAWPTDGETTPPWGSADIVTGEPMKVLSGFLEQHITSDVVIAVMEYLYASEDQRFAKEMGYEIILDAAKFWASRLEWNLSQKRFEIDNVIGPDEYKEHANNNAFTNYTAHWCIQKAIEIVKLLRNSDPEMYDELNFKLDLDEVYQDWLAKVDLIYLPRPNEEGVIPQDDTYLTKKKINITPYLSDGGHAKIFKKYNLQQVDNLQVTKQADVLLLLNLFEGHFTQAVEQANWDYYEPKTTHDSSLSLSTHAILASDLHLQTKAYQYFEQGCEVDLGTNIGKTTQGLHMAAVGGIWKMVVLGFGGVRIVDGKLRIEPNLPDTWDSLQYQINWHKSLVKVFVDHDTFKVEVMGNGIEFINHGKIYRIAANSKLELPIEIQVEVND</sequence>
<dbReference type="Pfam" id="PF03636">
    <property type="entry name" value="Glyco_hydro_65N"/>
    <property type="match status" value="1"/>
</dbReference>
<feature type="domain" description="Glycoside hydrolase family 65 C-terminal" evidence="7">
    <location>
        <begin position="700"/>
        <end position="757"/>
    </location>
</feature>
<dbReference type="InterPro" id="IPR008928">
    <property type="entry name" value="6-hairpin_glycosidase_sf"/>
</dbReference>
<evidence type="ECO:0000256" key="4">
    <source>
        <dbReference type="PIRSR" id="PIRSR036289-50"/>
    </source>
</evidence>
<dbReference type="PANTHER" id="PTHR11051">
    <property type="entry name" value="GLYCOSYL HYDROLASE-RELATED"/>
    <property type="match status" value="1"/>
</dbReference>
<keyword evidence="2" id="KW-0328">Glycosyltransferase</keyword>
<reference evidence="9 10" key="1">
    <citation type="submission" date="2018-10" db="EMBL/GenBank/DDBJ databases">
        <title>Lactobacillus sp. R7 and Lactobacillus sp. R19 isolated from fermented mustard green product of Taiwan.</title>
        <authorList>
            <person name="Lin S.-T."/>
        </authorList>
    </citation>
    <scope>NUCLEOTIDE SEQUENCE [LARGE SCALE GENOMIC DNA]</scope>
    <source>
        <strain evidence="9 10">BCRC 81127</strain>
    </source>
</reference>
<dbReference type="RefSeq" id="WP_135371979.1">
    <property type="nucleotide sequence ID" value="NZ_RKLY01000008.1"/>
</dbReference>
<dbReference type="SUPFAM" id="SSF48208">
    <property type="entry name" value="Six-hairpin glycosidases"/>
    <property type="match status" value="1"/>
</dbReference>
<dbReference type="PANTHER" id="PTHR11051:SF8">
    <property type="entry name" value="PROTEIN-GLUCOSYLGALACTOSYLHYDROXYLYSINE GLUCOSIDASE"/>
    <property type="match status" value="1"/>
</dbReference>
<dbReference type="SUPFAM" id="SSF74650">
    <property type="entry name" value="Galactose mutarotase-like"/>
    <property type="match status" value="1"/>
</dbReference>
<dbReference type="Pfam" id="PF03633">
    <property type="entry name" value="Glyco_hydro_65C"/>
    <property type="match status" value="1"/>
</dbReference>
<dbReference type="InterPro" id="IPR037018">
    <property type="entry name" value="GH65_N"/>
</dbReference>
<dbReference type="OrthoDB" id="9758855at2"/>
<dbReference type="EMBL" id="RKLY01000008">
    <property type="protein sequence ID" value="TGD23989.1"/>
    <property type="molecule type" value="Genomic_DNA"/>
</dbReference>
<feature type="active site" description="Proton donor" evidence="4">
    <location>
        <position position="489"/>
    </location>
</feature>
<dbReference type="GO" id="GO:0005975">
    <property type="term" value="P:carbohydrate metabolic process"/>
    <property type="evidence" value="ECO:0007669"/>
    <property type="project" value="InterPro"/>
</dbReference>
<evidence type="ECO:0000259" key="8">
    <source>
        <dbReference type="Pfam" id="PF03636"/>
    </source>
</evidence>
<keyword evidence="9" id="KW-0378">Hydrolase</keyword>
<comment type="similarity">
    <text evidence="1">Belongs to the glycosyl hydrolase 65 family.</text>
</comment>
<evidence type="ECO:0000256" key="5">
    <source>
        <dbReference type="PIRSR" id="PIRSR036289-51"/>
    </source>
</evidence>
<feature type="binding site" evidence="5">
    <location>
        <begin position="346"/>
        <end position="347"/>
    </location>
    <ligand>
        <name>substrate</name>
    </ligand>
</feature>
<evidence type="ECO:0000256" key="2">
    <source>
        <dbReference type="ARBA" id="ARBA00022676"/>
    </source>
</evidence>
<dbReference type="Pfam" id="PF03632">
    <property type="entry name" value="Glyco_hydro_65m"/>
    <property type="match status" value="1"/>
</dbReference>
<dbReference type="PIRSF" id="PIRSF036289">
    <property type="entry name" value="Glycosyl_hydrolase_malt_phosph"/>
    <property type="match status" value="1"/>
</dbReference>
<evidence type="ECO:0000256" key="3">
    <source>
        <dbReference type="ARBA" id="ARBA00022679"/>
    </source>
</evidence>
<dbReference type="InterPro" id="IPR005195">
    <property type="entry name" value="Glyco_hydro_65_M"/>
</dbReference>
<dbReference type="InterPro" id="IPR012341">
    <property type="entry name" value="6hp_glycosidase-like_sf"/>
</dbReference>
<dbReference type="AlphaFoldDB" id="A0A4Z0JNL6"/>
<name>A0A4Z0JNL6_9LACO</name>
<keyword evidence="10" id="KW-1185">Reference proteome</keyword>
<organism evidence="9 10">
    <name type="scientific">Companilactobacillus suantsaicola</name>
    <dbReference type="NCBI Taxonomy" id="2487723"/>
    <lineage>
        <taxon>Bacteria</taxon>
        <taxon>Bacillati</taxon>
        <taxon>Bacillota</taxon>
        <taxon>Bacilli</taxon>
        <taxon>Lactobacillales</taxon>
        <taxon>Lactobacillaceae</taxon>
        <taxon>Companilactobacillus</taxon>
    </lineage>
</organism>
<keyword evidence="3" id="KW-0808">Transferase</keyword>
<dbReference type="InterPro" id="IPR017045">
    <property type="entry name" value="Malt_Pase/Glycosyl_Hdrlase"/>
</dbReference>
<dbReference type="InterPro" id="IPR005194">
    <property type="entry name" value="Glyco_hydro_65_C"/>
</dbReference>
<protein>
    <submittedName>
        <fullName evidence="9">Glycoside hydrolase family 65 protein</fullName>
    </submittedName>
</protein>
<evidence type="ECO:0000313" key="10">
    <source>
        <dbReference type="Proteomes" id="UP000298021"/>
    </source>
</evidence>
<evidence type="ECO:0000259" key="7">
    <source>
        <dbReference type="Pfam" id="PF03633"/>
    </source>
</evidence>
<gene>
    <name evidence="9" type="ORF">EGT49_04660</name>
</gene>
<feature type="domain" description="Glycoside hydrolase family 65 central catalytic" evidence="6">
    <location>
        <begin position="314"/>
        <end position="690"/>
    </location>
</feature>
<dbReference type="Proteomes" id="UP000298021">
    <property type="component" value="Unassembled WGS sequence"/>
</dbReference>